<reference evidence="1 2" key="1">
    <citation type="submission" date="2024-09" db="EMBL/GenBank/DDBJ databases">
        <title>Novel species of the genus Pelomonas and Roseateles isolated from streams.</title>
        <authorList>
            <person name="Lu H."/>
        </authorList>
    </citation>
    <scope>NUCLEOTIDE SEQUENCE [LARGE SCALE GENOMIC DNA]</scope>
    <source>
        <strain evidence="1 2">DC23W</strain>
    </source>
</reference>
<dbReference type="RefSeq" id="WP_394471833.1">
    <property type="nucleotide sequence ID" value="NZ_JBIGHY010000006.1"/>
</dbReference>
<proteinExistence type="predicted"/>
<evidence type="ECO:0000313" key="2">
    <source>
        <dbReference type="Proteomes" id="UP001606300"/>
    </source>
</evidence>
<dbReference type="InterPro" id="IPR036388">
    <property type="entry name" value="WH-like_DNA-bd_sf"/>
</dbReference>
<dbReference type="SUPFAM" id="SSF46785">
    <property type="entry name" value="Winged helix' DNA-binding domain"/>
    <property type="match status" value="1"/>
</dbReference>
<evidence type="ECO:0000313" key="1">
    <source>
        <dbReference type="EMBL" id="MFG6415768.1"/>
    </source>
</evidence>
<dbReference type="Pfam" id="PF13412">
    <property type="entry name" value="HTH_24"/>
    <property type="match status" value="1"/>
</dbReference>
<comment type="caution">
    <text evidence="1">The sequence shown here is derived from an EMBL/GenBank/DDBJ whole genome shotgun (WGS) entry which is preliminary data.</text>
</comment>
<accession>A0ABW7EQK1</accession>
<dbReference type="InterPro" id="IPR036390">
    <property type="entry name" value="WH_DNA-bd_sf"/>
</dbReference>
<dbReference type="Gene3D" id="1.10.10.10">
    <property type="entry name" value="Winged helix-like DNA-binding domain superfamily/Winged helix DNA-binding domain"/>
    <property type="match status" value="1"/>
</dbReference>
<sequence>MSALPAPVAEEAADPTTDDARLMVLRALEQDPHISQRGLARHLGISLGKTHYLLQALLNKGLVKMRNFERSDHKLAYSYLLTPIGLLEKARMTKEFLQRKEAEFETLRRTIDALHEELRRSPQVDADAPPSPTSKS</sequence>
<name>A0ABW7EQK1_9BURK</name>
<dbReference type="InterPro" id="IPR026433">
    <property type="entry name" value="MarR_EPS"/>
</dbReference>
<organism evidence="1 2">
    <name type="scientific">Pelomonas dachongensis</name>
    <dbReference type="NCBI Taxonomy" id="3299029"/>
    <lineage>
        <taxon>Bacteria</taxon>
        <taxon>Pseudomonadati</taxon>
        <taxon>Pseudomonadota</taxon>
        <taxon>Betaproteobacteria</taxon>
        <taxon>Burkholderiales</taxon>
        <taxon>Sphaerotilaceae</taxon>
        <taxon>Roseateles</taxon>
    </lineage>
</organism>
<keyword evidence="2" id="KW-1185">Reference proteome</keyword>
<dbReference type="Proteomes" id="UP001606300">
    <property type="component" value="Unassembled WGS sequence"/>
</dbReference>
<dbReference type="EMBL" id="JBIGHY010000006">
    <property type="protein sequence ID" value="MFG6415768.1"/>
    <property type="molecule type" value="Genomic_DNA"/>
</dbReference>
<gene>
    <name evidence="1" type="ORF">ACG02S_17885</name>
</gene>
<dbReference type="NCBIfam" id="TIGR04176">
    <property type="entry name" value="MarR_EPS"/>
    <property type="match status" value="1"/>
</dbReference>
<protein>
    <submittedName>
        <fullName evidence="1">MarR family EPS-associated transcriptional regulator</fullName>
    </submittedName>
</protein>